<proteinExistence type="predicted"/>
<reference evidence="3 4" key="1">
    <citation type="submission" date="2024-09" db="EMBL/GenBank/DDBJ databases">
        <title>Floridaenema gen nov. (Aerosakkonemataceae, Aerosakkonematales ord. nov., Cyanobacteria) from benthic tropical and subtropical fresh waters, with the description of four new species.</title>
        <authorList>
            <person name="Moretto J.A."/>
            <person name="Berthold D.E."/>
            <person name="Lefler F.W."/>
            <person name="Huang I.-S."/>
            <person name="Laughinghouse H. IV."/>
        </authorList>
    </citation>
    <scope>NUCLEOTIDE SEQUENCE [LARGE SCALE GENOMIC DNA]</scope>
    <source>
        <strain evidence="3 4">BLCC-F46</strain>
    </source>
</reference>
<sequence length="307" mass="36120">MLIISAKSGQLGNRLLLFANCIAFAIENKIKVLNPAFEEYAEFFQSTYRDLFCAYPPVRLPVKVSKLARSKYYQFNRRLAESGIFKTVNLTREKPFNWSDSKFTEELQTSAIAFMQGWLLRDGWFVKDTALLQKHSTAIRKYFTPLEKYRLNVAKLISSIRNQVDILVGVHIRHGDYATHQNGKYFYSIEQYVKVMKSVEQLFPNQKVGFLICTNGESDAKLFKGLNYFFANNQIIEDMYSLAECDYIVGPPSSYTMWASFYGDRPLYRIIDVNKEPNLHDFVHFYEWQGVFHYREDWSQSFWEWTN</sequence>
<gene>
    <name evidence="3" type="ORF">ACE1CC_16340</name>
</gene>
<protein>
    <submittedName>
        <fullName evidence="3">Alpha-1,2-fucosyltransferase</fullName>
    </submittedName>
</protein>
<dbReference type="EMBL" id="JBHFNQ010000121">
    <property type="protein sequence ID" value="MFB2878421.1"/>
    <property type="molecule type" value="Genomic_DNA"/>
</dbReference>
<keyword evidence="1" id="KW-0328">Glycosyltransferase</keyword>
<dbReference type="PANTHER" id="PTHR11927:SF9">
    <property type="entry name" value="L-FUCOSYLTRANSFERASE"/>
    <property type="match status" value="1"/>
</dbReference>
<organism evidence="3 4">
    <name type="scientific">Floridaenema aerugineum BLCC-F46</name>
    <dbReference type="NCBI Taxonomy" id="3153654"/>
    <lineage>
        <taxon>Bacteria</taxon>
        <taxon>Bacillati</taxon>
        <taxon>Cyanobacteriota</taxon>
        <taxon>Cyanophyceae</taxon>
        <taxon>Oscillatoriophycideae</taxon>
        <taxon>Aerosakkonematales</taxon>
        <taxon>Aerosakkonemataceae</taxon>
        <taxon>Floridanema</taxon>
        <taxon>Floridanema aerugineum</taxon>
    </lineage>
</organism>
<keyword evidence="4" id="KW-1185">Reference proteome</keyword>
<keyword evidence="2" id="KW-0808">Transferase</keyword>
<evidence type="ECO:0000256" key="1">
    <source>
        <dbReference type="ARBA" id="ARBA00022676"/>
    </source>
</evidence>
<dbReference type="Pfam" id="PF01531">
    <property type="entry name" value="Glyco_transf_11"/>
    <property type="match status" value="1"/>
</dbReference>
<accession>A0ABV4X7A8</accession>
<dbReference type="Gene3D" id="3.40.50.11350">
    <property type="match status" value="1"/>
</dbReference>
<dbReference type="RefSeq" id="WP_413271492.1">
    <property type="nucleotide sequence ID" value="NZ_JBHFNQ010000121.1"/>
</dbReference>
<evidence type="ECO:0000313" key="4">
    <source>
        <dbReference type="Proteomes" id="UP001576774"/>
    </source>
</evidence>
<dbReference type="InterPro" id="IPR002516">
    <property type="entry name" value="Glyco_trans_11"/>
</dbReference>
<evidence type="ECO:0000256" key="2">
    <source>
        <dbReference type="ARBA" id="ARBA00022679"/>
    </source>
</evidence>
<comment type="caution">
    <text evidence="3">The sequence shown here is derived from an EMBL/GenBank/DDBJ whole genome shotgun (WGS) entry which is preliminary data.</text>
</comment>
<name>A0ABV4X7A8_9CYAN</name>
<dbReference type="Proteomes" id="UP001576774">
    <property type="component" value="Unassembled WGS sequence"/>
</dbReference>
<dbReference type="PANTHER" id="PTHR11927">
    <property type="entry name" value="GALACTOSIDE 2-L-FUCOSYLTRANSFERASE"/>
    <property type="match status" value="1"/>
</dbReference>
<evidence type="ECO:0000313" key="3">
    <source>
        <dbReference type="EMBL" id="MFB2878421.1"/>
    </source>
</evidence>